<evidence type="ECO:0000256" key="1">
    <source>
        <dbReference type="ARBA" id="ARBA00004305"/>
    </source>
</evidence>
<evidence type="ECO:0000313" key="7">
    <source>
        <dbReference type="Proteomes" id="UP000799291"/>
    </source>
</evidence>
<evidence type="ECO:0000256" key="3">
    <source>
        <dbReference type="ARBA" id="ARBA00023186"/>
    </source>
</evidence>
<dbReference type="AlphaFoldDB" id="A0A6G1J7H2"/>
<comment type="subunit">
    <text evidence="4">Interacts with the flavoprotein subunit within the SDH catalytic dimer.</text>
</comment>
<name>A0A6G1J7H2_9PLEO</name>
<evidence type="ECO:0000256" key="4">
    <source>
        <dbReference type="HAMAP-Rule" id="MF_03057"/>
    </source>
</evidence>
<feature type="compositionally biased region" description="Basic and acidic residues" evidence="5">
    <location>
        <begin position="93"/>
        <end position="103"/>
    </location>
</feature>
<proteinExistence type="inferred from homology"/>
<accession>A0A6G1J7H2</accession>
<dbReference type="PANTHER" id="PTHR12469:SF2">
    <property type="entry name" value="SUCCINATE DEHYDROGENASE ASSEMBLY FACTOR 2, MITOCHONDRIAL"/>
    <property type="match status" value="1"/>
</dbReference>
<keyword evidence="7" id="KW-1185">Reference proteome</keyword>
<dbReference type="GO" id="GO:0006121">
    <property type="term" value="P:mitochondrial electron transport, succinate to ubiquinone"/>
    <property type="evidence" value="ECO:0007669"/>
    <property type="project" value="UniProtKB-UniRule"/>
</dbReference>
<dbReference type="Gene3D" id="1.10.150.250">
    <property type="entry name" value="Flavinator of succinate dehydrogenase"/>
    <property type="match status" value="1"/>
</dbReference>
<comment type="similarity">
    <text evidence="4">Belongs to the SDHAF2 family.</text>
</comment>
<dbReference type="GO" id="GO:0034553">
    <property type="term" value="P:mitochondrial respiratory chain complex II assembly"/>
    <property type="evidence" value="ECO:0007669"/>
    <property type="project" value="TreeGrafter"/>
</dbReference>
<dbReference type="OrthoDB" id="284292at2759"/>
<sequence length="330" mass="35784">MASSRLAIRSSRALLTLGRSTRPFSVYASRCNEFDALNKRAQDTAQEYRKYQTSKPLNPHFTNTTSTIANEMPSVGKDAPPPELITNVDGEFAPKDAVPENTERMTGGTQSSQSADVSGSNKGLKGDVEGKGELGVGELEGASFKVEPLRRTGEDNATMKARLLYQSRKRGTLESELLMSTFADANLATMTTEQLNQYDLFLDENDWDIYYWATQEPSPTSLETAEGSSPDLATPAAQGKSAEKDEWKRQPAKGEWAQTVGTFKPAYRPVPARWKDSEILALLRTHVQNRSAGGVTGGNAKVDGKGLAQGVKGTGGGGLGMMPEVRHFDN</sequence>
<dbReference type="Pfam" id="PF03937">
    <property type="entry name" value="Sdh5"/>
    <property type="match status" value="1"/>
</dbReference>
<gene>
    <name evidence="6" type="ORF">K458DRAFT_486157</name>
</gene>
<comment type="subcellular location">
    <subcellularLocation>
        <location evidence="1 4">Mitochondrion matrix</location>
    </subcellularLocation>
</comment>
<dbReference type="GO" id="GO:0006099">
    <property type="term" value="P:tricarboxylic acid cycle"/>
    <property type="evidence" value="ECO:0007669"/>
    <property type="project" value="TreeGrafter"/>
</dbReference>
<keyword evidence="2 4" id="KW-0496">Mitochondrion</keyword>
<dbReference type="GO" id="GO:0005759">
    <property type="term" value="C:mitochondrial matrix"/>
    <property type="evidence" value="ECO:0007669"/>
    <property type="project" value="UniProtKB-SubCell"/>
</dbReference>
<dbReference type="EMBL" id="MU005577">
    <property type="protein sequence ID" value="KAF2686069.1"/>
    <property type="molecule type" value="Genomic_DNA"/>
</dbReference>
<feature type="region of interest" description="Disordered" evidence="5">
    <location>
        <begin position="219"/>
        <end position="254"/>
    </location>
</feature>
<evidence type="ECO:0000256" key="5">
    <source>
        <dbReference type="SAM" id="MobiDB-lite"/>
    </source>
</evidence>
<keyword evidence="3 4" id="KW-0143">Chaperone</keyword>
<dbReference type="PANTHER" id="PTHR12469">
    <property type="entry name" value="PROTEIN EMI5 HOMOLOG, MITOCHONDRIAL"/>
    <property type="match status" value="1"/>
</dbReference>
<dbReference type="FunFam" id="1.10.150.250:FF:000002">
    <property type="entry name" value="Succinate dehydrogenase assembly factor 2, mitochondrial"/>
    <property type="match status" value="1"/>
</dbReference>
<dbReference type="InterPro" id="IPR036714">
    <property type="entry name" value="SDH_sf"/>
</dbReference>
<protein>
    <recommendedName>
        <fullName evidence="4">Succinate dehydrogenase assembly factor 2, mitochondrial</fullName>
        <shortName evidence="4">SDH assembly factor 2</shortName>
        <shortName evidence="4">SDHAF2</shortName>
    </recommendedName>
</protein>
<organism evidence="6 7">
    <name type="scientific">Lentithecium fluviatile CBS 122367</name>
    <dbReference type="NCBI Taxonomy" id="1168545"/>
    <lineage>
        <taxon>Eukaryota</taxon>
        <taxon>Fungi</taxon>
        <taxon>Dikarya</taxon>
        <taxon>Ascomycota</taxon>
        <taxon>Pezizomycotina</taxon>
        <taxon>Dothideomycetes</taxon>
        <taxon>Pleosporomycetidae</taxon>
        <taxon>Pleosporales</taxon>
        <taxon>Massarineae</taxon>
        <taxon>Lentitheciaceae</taxon>
        <taxon>Lentithecium</taxon>
    </lineage>
</organism>
<reference evidence="6" key="1">
    <citation type="journal article" date="2020" name="Stud. Mycol.">
        <title>101 Dothideomycetes genomes: a test case for predicting lifestyles and emergence of pathogens.</title>
        <authorList>
            <person name="Haridas S."/>
            <person name="Albert R."/>
            <person name="Binder M."/>
            <person name="Bloem J."/>
            <person name="Labutti K."/>
            <person name="Salamov A."/>
            <person name="Andreopoulos B."/>
            <person name="Baker S."/>
            <person name="Barry K."/>
            <person name="Bills G."/>
            <person name="Bluhm B."/>
            <person name="Cannon C."/>
            <person name="Castanera R."/>
            <person name="Culley D."/>
            <person name="Daum C."/>
            <person name="Ezra D."/>
            <person name="Gonzalez J."/>
            <person name="Henrissat B."/>
            <person name="Kuo A."/>
            <person name="Liang C."/>
            <person name="Lipzen A."/>
            <person name="Lutzoni F."/>
            <person name="Magnuson J."/>
            <person name="Mondo S."/>
            <person name="Nolan M."/>
            <person name="Ohm R."/>
            <person name="Pangilinan J."/>
            <person name="Park H.-J."/>
            <person name="Ramirez L."/>
            <person name="Alfaro M."/>
            <person name="Sun H."/>
            <person name="Tritt A."/>
            <person name="Yoshinaga Y."/>
            <person name="Zwiers L.-H."/>
            <person name="Turgeon B."/>
            <person name="Goodwin S."/>
            <person name="Spatafora J."/>
            <person name="Crous P."/>
            <person name="Grigoriev I."/>
        </authorList>
    </citation>
    <scope>NUCLEOTIDE SEQUENCE</scope>
    <source>
        <strain evidence="6">CBS 122367</strain>
    </source>
</reference>
<dbReference type="Proteomes" id="UP000799291">
    <property type="component" value="Unassembled WGS sequence"/>
</dbReference>
<dbReference type="InterPro" id="IPR005631">
    <property type="entry name" value="SDH"/>
</dbReference>
<feature type="region of interest" description="Disordered" evidence="5">
    <location>
        <begin position="93"/>
        <end position="134"/>
    </location>
</feature>
<evidence type="ECO:0000313" key="6">
    <source>
        <dbReference type="EMBL" id="KAF2686069.1"/>
    </source>
</evidence>
<dbReference type="SUPFAM" id="SSF109910">
    <property type="entry name" value="YgfY-like"/>
    <property type="match status" value="1"/>
</dbReference>
<evidence type="ECO:0000256" key="2">
    <source>
        <dbReference type="ARBA" id="ARBA00023128"/>
    </source>
</evidence>
<dbReference type="HAMAP" id="MF_03057">
    <property type="entry name" value="SDHAF2"/>
    <property type="match status" value="1"/>
</dbReference>
<feature type="compositionally biased region" description="Polar residues" evidence="5">
    <location>
        <begin position="107"/>
        <end position="121"/>
    </location>
</feature>
<comment type="function">
    <text evidence="4">Plays an essential role in the assembly of succinate dehydrogenase (SDH), an enzyme complex (also referred to as respiratory complex II) that is a component of both the tricarboxylic acid (TCA) cycle and the mitochondrial electron transport chain, and which couples the oxidation of succinate to fumarate with the reduction of ubiquinone (coenzyme Q) to ubiquinol. Required for flavinylation (covalent attachment of FAD) of the flavoprotein subunit of the SDH catalytic dimer.</text>
</comment>
<dbReference type="InterPro" id="IPR028882">
    <property type="entry name" value="SDHAF2"/>
</dbReference>